<organism evidence="1 2">
    <name type="scientific">Entomospira nematocerorum</name>
    <dbReference type="NCBI Taxonomy" id="2719987"/>
    <lineage>
        <taxon>Bacteria</taxon>
        <taxon>Pseudomonadati</taxon>
        <taxon>Spirochaetota</taxon>
        <taxon>Spirochaetia</taxon>
        <taxon>Spirochaetales</taxon>
        <taxon>Spirochaetaceae</taxon>
        <taxon>Entomospira</taxon>
    </lineage>
</organism>
<dbReference type="AlphaFoldDB" id="A0A968KVX5"/>
<dbReference type="Proteomes" id="UP000752013">
    <property type="component" value="Unassembled WGS sequence"/>
</dbReference>
<sequence>MSSSQIKLAINRTFVDGFLSVSMSYSITEFVAGFAVVLLDTPQMSWLRPFGYEEIAIYYGDELLLTGRIEKVERSQHKSLHIEGRSLPAVLIDASMEMPGQFHDVDLHMLLSELGKPYGLSVVSEIAQLPVYASLTAGVDTKAFAFANCCAENDNIFLSSSPAGEIILRHYNFTQVHNTFVAGDHGYLDAQVSFDGSQRFSSLTLVAQSEDNLELRYTIDDPSISIHRPLVETAEAPDLATLEHIAKRRLALSIANSIKMSLKLNGWHRSQSADRLLRVGDIIQIEDPSLGLNDRSAFVIAGLEMTLSSSEMQMSLQLALPSLYSEEPLEGEHPWQ</sequence>
<dbReference type="InterPro" id="IPR023399">
    <property type="entry name" value="Baseplate-like_2-layer_sand"/>
</dbReference>
<evidence type="ECO:0000313" key="2">
    <source>
        <dbReference type="Proteomes" id="UP000752013"/>
    </source>
</evidence>
<dbReference type="Gene3D" id="3.30.1920.10">
    <property type="entry name" value="Baseplate protein-like domains - 2 layer sandwich fold"/>
    <property type="match status" value="1"/>
</dbReference>
<proteinExistence type="predicted"/>
<evidence type="ECO:0000313" key="1">
    <source>
        <dbReference type="EMBL" id="NIZ47808.1"/>
    </source>
</evidence>
<comment type="caution">
    <text evidence="1">The sequence shown here is derived from an EMBL/GenBank/DDBJ whole genome shotgun (WGS) entry which is preliminary data.</text>
</comment>
<name>A0A968KVX5_9SPIO</name>
<dbReference type="Gene3D" id="2.30.300.10">
    <property type="entry name" value="Baseplate protein-like domain - beta roll fold"/>
    <property type="match status" value="1"/>
</dbReference>
<gene>
    <name evidence="1" type="ORF">HCT46_07760</name>
</gene>
<protein>
    <submittedName>
        <fullName evidence="1">Uncharacterized protein</fullName>
    </submittedName>
</protein>
<dbReference type="EMBL" id="JAATLK010000005">
    <property type="protein sequence ID" value="NIZ47808.1"/>
    <property type="molecule type" value="Genomic_DNA"/>
</dbReference>
<dbReference type="RefSeq" id="WP_167704603.1">
    <property type="nucleotide sequence ID" value="NZ_CP118172.1"/>
</dbReference>
<keyword evidence="2" id="KW-1185">Reference proteome</keyword>
<reference evidence="1" key="1">
    <citation type="submission" date="2020-03" db="EMBL/GenBank/DDBJ databases">
        <title>Spirochaetal bacteria isolated from arthropods constitute a novel genus Entomospira genus novum within the order Spirochaetales.</title>
        <authorList>
            <person name="Grana-Miraglia L."/>
            <person name="Sikutova S."/>
            <person name="Fingerle V."/>
            <person name="Sing A."/>
            <person name="Castillo-Ramirez S."/>
            <person name="Margos G."/>
            <person name="Rudolf I."/>
        </authorList>
    </citation>
    <scope>NUCLEOTIDE SEQUENCE</scope>
    <source>
        <strain evidence="1">BR208</strain>
    </source>
</reference>
<accession>A0A968KVX5</accession>
<dbReference type="SUPFAM" id="SSF69279">
    <property type="entry name" value="Phage tail proteins"/>
    <property type="match status" value="2"/>
</dbReference>
<dbReference type="Gene3D" id="3.55.50.10">
    <property type="entry name" value="Baseplate protein-like domains"/>
    <property type="match status" value="1"/>
</dbReference>